<evidence type="ECO:0000313" key="8">
    <source>
        <dbReference type="Proteomes" id="UP000325081"/>
    </source>
</evidence>
<evidence type="ECO:0000256" key="3">
    <source>
        <dbReference type="ARBA" id="ARBA00023125"/>
    </source>
</evidence>
<dbReference type="Proteomes" id="UP000325081">
    <property type="component" value="Unassembled WGS sequence"/>
</dbReference>
<sequence length="118" mass="13618">MEKSFLVRVDHLKISITMLHPSADAYIRPRKEVGLCLFNDKNDNWVVVPALSLGSIIFESGWRTFLRDNGIEEGDTIVFRHVARDIFEVIFFIRREGIKSAPAKKDVPPYHDPIDFMT</sequence>
<evidence type="ECO:0000313" key="7">
    <source>
        <dbReference type="EMBL" id="GER41462.1"/>
    </source>
</evidence>
<feature type="non-terminal residue" evidence="7">
    <location>
        <position position="118"/>
    </location>
</feature>
<dbReference type="PROSITE" id="PS50863">
    <property type="entry name" value="B3"/>
    <property type="match status" value="1"/>
</dbReference>
<dbReference type="SUPFAM" id="SSF101936">
    <property type="entry name" value="DNA-binding pseudobarrel domain"/>
    <property type="match status" value="1"/>
</dbReference>
<dbReference type="Gene3D" id="2.40.330.10">
    <property type="entry name" value="DNA-binding pseudobarrel domain"/>
    <property type="match status" value="1"/>
</dbReference>
<keyword evidence="5" id="KW-0539">Nucleus</keyword>
<gene>
    <name evidence="7" type="ORF">STAS_18179</name>
</gene>
<dbReference type="OrthoDB" id="902883at2759"/>
<dbReference type="InterPro" id="IPR015300">
    <property type="entry name" value="DNA-bd_pseudobarrel_sf"/>
</dbReference>
<dbReference type="Pfam" id="PF02362">
    <property type="entry name" value="B3"/>
    <property type="match status" value="1"/>
</dbReference>
<evidence type="ECO:0000256" key="1">
    <source>
        <dbReference type="ARBA" id="ARBA00004123"/>
    </source>
</evidence>
<evidence type="ECO:0000256" key="4">
    <source>
        <dbReference type="ARBA" id="ARBA00023163"/>
    </source>
</evidence>
<keyword evidence="4" id="KW-0804">Transcription</keyword>
<evidence type="ECO:0000256" key="5">
    <source>
        <dbReference type="ARBA" id="ARBA00023242"/>
    </source>
</evidence>
<reference evidence="8" key="1">
    <citation type="journal article" date="2019" name="Curr. Biol.">
        <title>Genome Sequence of Striga asiatica Provides Insight into the Evolution of Plant Parasitism.</title>
        <authorList>
            <person name="Yoshida S."/>
            <person name="Kim S."/>
            <person name="Wafula E.K."/>
            <person name="Tanskanen J."/>
            <person name="Kim Y.M."/>
            <person name="Honaas L."/>
            <person name="Yang Z."/>
            <person name="Spallek T."/>
            <person name="Conn C.E."/>
            <person name="Ichihashi Y."/>
            <person name="Cheong K."/>
            <person name="Cui S."/>
            <person name="Der J.P."/>
            <person name="Gundlach H."/>
            <person name="Jiao Y."/>
            <person name="Hori C."/>
            <person name="Ishida J.K."/>
            <person name="Kasahara H."/>
            <person name="Kiba T."/>
            <person name="Kim M.S."/>
            <person name="Koo N."/>
            <person name="Laohavisit A."/>
            <person name="Lee Y.H."/>
            <person name="Lumba S."/>
            <person name="McCourt P."/>
            <person name="Mortimer J.C."/>
            <person name="Mutuku J.M."/>
            <person name="Nomura T."/>
            <person name="Sasaki-Sekimoto Y."/>
            <person name="Seto Y."/>
            <person name="Wang Y."/>
            <person name="Wakatake T."/>
            <person name="Sakakibara H."/>
            <person name="Demura T."/>
            <person name="Yamaguchi S."/>
            <person name="Yoneyama K."/>
            <person name="Manabe R.I."/>
            <person name="Nelson D.C."/>
            <person name="Schulman A.H."/>
            <person name="Timko M.P."/>
            <person name="dePamphilis C.W."/>
            <person name="Choi D."/>
            <person name="Shirasu K."/>
        </authorList>
    </citation>
    <scope>NUCLEOTIDE SEQUENCE [LARGE SCALE GENOMIC DNA]</scope>
    <source>
        <strain evidence="8">cv. UVA1</strain>
    </source>
</reference>
<accession>A0A5A7Q912</accession>
<keyword evidence="2" id="KW-0805">Transcription regulation</keyword>
<proteinExistence type="predicted"/>
<evidence type="ECO:0000256" key="2">
    <source>
        <dbReference type="ARBA" id="ARBA00023015"/>
    </source>
</evidence>
<feature type="domain" description="TF-B3" evidence="6">
    <location>
        <begin position="1"/>
        <end position="95"/>
    </location>
</feature>
<dbReference type="CDD" id="cd10017">
    <property type="entry name" value="B3_DNA"/>
    <property type="match status" value="1"/>
</dbReference>
<keyword evidence="3" id="KW-0238">DNA-binding</keyword>
<protein>
    <submittedName>
        <fullName evidence="7">Transcriptional factor B3 family protein</fullName>
    </submittedName>
</protein>
<dbReference type="GO" id="GO:0003677">
    <property type="term" value="F:DNA binding"/>
    <property type="evidence" value="ECO:0007669"/>
    <property type="project" value="UniProtKB-KW"/>
</dbReference>
<keyword evidence="8" id="KW-1185">Reference proteome</keyword>
<dbReference type="EMBL" id="BKCP01006106">
    <property type="protein sequence ID" value="GER41462.1"/>
    <property type="molecule type" value="Genomic_DNA"/>
</dbReference>
<dbReference type="AlphaFoldDB" id="A0A5A7Q912"/>
<name>A0A5A7Q912_STRAF</name>
<comment type="caution">
    <text evidence="7">The sequence shown here is derived from an EMBL/GenBank/DDBJ whole genome shotgun (WGS) entry which is preliminary data.</text>
</comment>
<evidence type="ECO:0000259" key="6">
    <source>
        <dbReference type="PROSITE" id="PS50863"/>
    </source>
</evidence>
<dbReference type="InterPro" id="IPR003340">
    <property type="entry name" value="B3_DNA-bd"/>
</dbReference>
<organism evidence="7 8">
    <name type="scientific">Striga asiatica</name>
    <name type="common">Asiatic witchweed</name>
    <name type="synonym">Buchnera asiatica</name>
    <dbReference type="NCBI Taxonomy" id="4170"/>
    <lineage>
        <taxon>Eukaryota</taxon>
        <taxon>Viridiplantae</taxon>
        <taxon>Streptophyta</taxon>
        <taxon>Embryophyta</taxon>
        <taxon>Tracheophyta</taxon>
        <taxon>Spermatophyta</taxon>
        <taxon>Magnoliopsida</taxon>
        <taxon>eudicotyledons</taxon>
        <taxon>Gunneridae</taxon>
        <taxon>Pentapetalae</taxon>
        <taxon>asterids</taxon>
        <taxon>lamiids</taxon>
        <taxon>Lamiales</taxon>
        <taxon>Orobanchaceae</taxon>
        <taxon>Buchnereae</taxon>
        <taxon>Striga</taxon>
    </lineage>
</organism>
<dbReference type="GO" id="GO:0005634">
    <property type="term" value="C:nucleus"/>
    <property type="evidence" value="ECO:0007669"/>
    <property type="project" value="UniProtKB-SubCell"/>
</dbReference>
<comment type="subcellular location">
    <subcellularLocation>
        <location evidence="1">Nucleus</location>
    </subcellularLocation>
</comment>